<evidence type="ECO:0000313" key="2">
    <source>
        <dbReference type="Proteomes" id="UP000261080"/>
    </source>
</evidence>
<dbReference type="EMBL" id="QVLX01000002">
    <property type="protein sequence ID" value="RGE88772.1"/>
    <property type="molecule type" value="Genomic_DNA"/>
</dbReference>
<comment type="caution">
    <text evidence="1">The sequence shown here is derived from an EMBL/GenBank/DDBJ whole genome shotgun (WGS) entry which is preliminary data.</text>
</comment>
<keyword evidence="2" id="KW-1185">Reference proteome</keyword>
<dbReference type="AlphaFoldDB" id="A0A3E3K413"/>
<sequence length="314" mass="36398">MSVWYEMEELVPIVGRLARKYTSGDSTSISYEKAEQLMGAVLYCIREAGAQRKWAVADRENLTAETAYLTGAACVEKKTKRALRLYHQILKNFDSYEQHCLNETITKGMPEYFRWYDPIFAPQETLLTLDYPVLEDLKDYTGIDCVERWLSRVKQEQQFLHCFPRADLIWMLEEYDEDYRDGMDNLCEMVLSVCVKQVLAGKSLANRVFGREEENRIRETLEQGGARLLDEKIYPVLRKLVSKAGRDADALWFYLFPAIDSAFVRIQYTARHKGQEADDRVIEIELQREVTYETETTTAGLQRQSAEPGTVDFA</sequence>
<evidence type="ECO:0000313" key="1">
    <source>
        <dbReference type="EMBL" id="RGE88772.1"/>
    </source>
</evidence>
<proteinExistence type="predicted"/>
<name>A0A3E3K413_9FIRM</name>
<organism evidence="1 2">
    <name type="scientific">Sellimonas intestinalis</name>
    <dbReference type="NCBI Taxonomy" id="1653434"/>
    <lineage>
        <taxon>Bacteria</taxon>
        <taxon>Bacillati</taxon>
        <taxon>Bacillota</taxon>
        <taxon>Clostridia</taxon>
        <taxon>Lachnospirales</taxon>
        <taxon>Lachnospiraceae</taxon>
        <taxon>Sellimonas</taxon>
    </lineage>
</organism>
<reference evidence="1 2" key="1">
    <citation type="submission" date="2018-08" db="EMBL/GenBank/DDBJ databases">
        <title>A genome reference for cultivated species of the human gut microbiota.</title>
        <authorList>
            <person name="Zou Y."/>
            <person name="Xue W."/>
            <person name="Luo G."/>
        </authorList>
    </citation>
    <scope>NUCLEOTIDE SEQUENCE [LARGE SCALE GENOMIC DNA]</scope>
    <source>
        <strain evidence="1 2">AF37-2AT</strain>
    </source>
</reference>
<dbReference type="Proteomes" id="UP000261080">
    <property type="component" value="Unassembled WGS sequence"/>
</dbReference>
<gene>
    <name evidence="1" type="ORF">DW016_04430</name>
</gene>
<dbReference type="Pfam" id="PF19677">
    <property type="entry name" value="DUF6179"/>
    <property type="match status" value="1"/>
</dbReference>
<protein>
    <submittedName>
        <fullName evidence="1">Uncharacterized protein</fullName>
    </submittedName>
</protein>
<accession>A0A3E3K413</accession>
<dbReference type="InterPro" id="IPR045751">
    <property type="entry name" value="DUF6179"/>
</dbReference>